<dbReference type="InterPro" id="IPR003660">
    <property type="entry name" value="HAMP_dom"/>
</dbReference>
<dbReference type="SMART" id="SM00387">
    <property type="entry name" value="HATPase_c"/>
    <property type="match status" value="1"/>
</dbReference>
<dbReference type="Pfam" id="PF02518">
    <property type="entry name" value="HATPase_c"/>
    <property type="match status" value="1"/>
</dbReference>
<gene>
    <name evidence="15" type="ORF">G9U52_03675</name>
</gene>
<evidence type="ECO:0000256" key="12">
    <source>
        <dbReference type="SAM" id="Phobius"/>
    </source>
</evidence>
<name>A0ABX0J0E6_9BACL</name>
<organism evidence="15 16">
    <name type="scientific">Paenibacillus agricola</name>
    <dbReference type="NCBI Taxonomy" id="2716264"/>
    <lineage>
        <taxon>Bacteria</taxon>
        <taxon>Bacillati</taxon>
        <taxon>Bacillota</taxon>
        <taxon>Bacilli</taxon>
        <taxon>Bacillales</taxon>
        <taxon>Paenibacillaceae</taxon>
        <taxon>Paenibacillus</taxon>
    </lineage>
</organism>
<keyword evidence="11 12" id="KW-0472">Membrane</keyword>
<evidence type="ECO:0000256" key="6">
    <source>
        <dbReference type="ARBA" id="ARBA00022741"/>
    </source>
</evidence>
<dbReference type="SUPFAM" id="SSF158472">
    <property type="entry name" value="HAMP domain-like"/>
    <property type="match status" value="1"/>
</dbReference>
<feature type="domain" description="HAMP" evidence="13">
    <location>
        <begin position="296"/>
        <end position="348"/>
    </location>
</feature>
<dbReference type="SMART" id="SM00304">
    <property type="entry name" value="HAMP"/>
    <property type="match status" value="1"/>
</dbReference>
<reference evidence="15" key="1">
    <citation type="submission" date="2020-03" db="EMBL/GenBank/DDBJ databases">
        <title>Draft sequencing of Paenibacilllus sp. S3N08.</title>
        <authorList>
            <person name="Kim D.-U."/>
        </authorList>
    </citation>
    <scope>NUCLEOTIDE SEQUENCE</scope>
    <source>
        <strain evidence="15">S3N08</strain>
    </source>
</reference>
<evidence type="ECO:0000256" key="11">
    <source>
        <dbReference type="ARBA" id="ARBA00023136"/>
    </source>
</evidence>
<sequence length="566" mass="65417">MKANKNNFKESTRRLFLLYTFMPIITLFILFLIFTLINNKFILAHETNEANETINLGMSKVYNEYYNEINRMATLPLVIDYATSRSNGQEVYEQFYEFNNHQKVKSVFHIIDTKGIFVASSAPSNALIQEMIFKEIVPRISPLPTSTLTETNRIPYSHDRYTLYTFGKAIFQKNAIVGYIVYELYEEDVQKLIFVKNNEISVITDQHNTIIATTNNITKGLMNKFNPIYDAQGYIQLNNGKYYVSRSELSSAQMNIYTLNSLQLEKYAYLSLTLFIIVTSLLLWFLLLFLARKMSSRNTQSIDKLLYAVNELQQGRLDAYVEIKTGDEFETLANQFNIMLNRLNDLLHKNEELSNLRRLIEVKQLQSQFHPHFIFNVLEILRYAIVVDSKQAQEIVMILSRLLRYSISNDGQTVLMKVDLNHVIDYLKLQQIRFKDRLAYTIDVSNEGLSALVPRLLLQAIIENSIKYGYKHQDSLVISISGYVMDGDLVLEVVDNGDGMDEERLTEIRQLLSNPDNQTKHIGLNNIHRRLVLLYGEQYGIQIQSSPAAGTRVTVLIPYEKGDEDV</sequence>
<keyword evidence="9 12" id="KW-1133">Transmembrane helix</keyword>
<dbReference type="InterPro" id="IPR036890">
    <property type="entry name" value="HATPase_C_sf"/>
</dbReference>
<keyword evidence="4" id="KW-0808">Transferase</keyword>
<comment type="caution">
    <text evidence="15">The sequence shown here is derived from an EMBL/GenBank/DDBJ whole genome shotgun (WGS) entry which is preliminary data.</text>
</comment>
<keyword evidence="16" id="KW-1185">Reference proteome</keyword>
<evidence type="ECO:0000313" key="15">
    <source>
        <dbReference type="EMBL" id="NHN28930.1"/>
    </source>
</evidence>
<evidence type="ECO:0000256" key="3">
    <source>
        <dbReference type="ARBA" id="ARBA00022553"/>
    </source>
</evidence>
<evidence type="ECO:0000256" key="2">
    <source>
        <dbReference type="ARBA" id="ARBA00022475"/>
    </source>
</evidence>
<keyword evidence="2" id="KW-1003">Cell membrane</keyword>
<comment type="subcellular location">
    <subcellularLocation>
        <location evidence="1">Cell membrane</location>
        <topology evidence="1">Multi-pass membrane protein</topology>
    </subcellularLocation>
</comment>
<evidence type="ECO:0000259" key="13">
    <source>
        <dbReference type="SMART" id="SM00304"/>
    </source>
</evidence>
<dbReference type="Gene3D" id="3.30.565.10">
    <property type="entry name" value="Histidine kinase-like ATPase, C-terminal domain"/>
    <property type="match status" value="1"/>
</dbReference>
<protein>
    <submittedName>
        <fullName evidence="15">Histidine kinase</fullName>
    </submittedName>
</protein>
<keyword evidence="8" id="KW-0067">ATP-binding</keyword>
<evidence type="ECO:0000256" key="9">
    <source>
        <dbReference type="ARBA" id="ARBA00022989"/>
    </source>
</evidence>
<feature type="transmembrane region" description="Helical" evidence="12">
    <location>
        <begin position="16"/>
        <end position="37"/>
    </location>
</feature>
<evidence type="ECO:0000259" key="14">
    <source>
        <dbReference type="SMART" id="SM00387"/>
    </source>
</evidence>
<keyword evidence="3" id="KW-0597">Phosphoprotein</keyword>
<evidence type="ECO:0000256" key="10">
    <source>
        <dbReference type="ARBA" id="ARBA00023012"/>
    </source>
</evidence>
<dbReference type="GO" id="GO:0016301">
    <property type="term" value="F:kinase activity"/>
    <property type="evidence" value="ECO:0007669"/>
    <property type="project" value="UniProtKB-KW"/>
</dbReference>
<dbReference type="SUPFAM" id="SSF55874">
    <property type="entry name" value="ATPase domain of HSP90 chaperone/DNA topoisomerase II/histidine kinase"/>
    <property type="match status" value="1"/>
</dbReference>
<keyword evidence="5 12" id="KW-0812">Transmembrane</keyword>
<evidence type="ECO:0000256" key="4">
    <source>
        <dbReference type="ARBA" id="ARBA00022679"/>
    </source>
</evidence>
<dbReference type="CDD" id="cd06225">
    <property type="entry name" value="HAMP"/>
    <property type="match status" value="1"/>
</dbReference>
<feature type="transmembrane region" description="Helical" evidence="12">
    <location>
        <begin position="267"/>
        <end position="291"/>
    </location>
</feature>
<dbReference type="InterPro" id="IPR050640">
    <property type="entry name" value="Bact_2-comp_sensor_kinase"/>
</dbReference>
<keyword evidence="6" id="KW-0547">Nucleotide-binding</keyword>
<evidence type="ECO:0000313" key="16">
    <source>
        <dbReference type="Proteomes" id="UP001165962"/>
    </source>
</evidence>
<evidence type="ECO:0000256" key="5">
    <source>
        <dbReference type="ARBA" id="ARBA00022692"/>
    </source>
</evidence>
<evidence type="ECO:0000256" key="7">
    <source>
        <dbReference type="ARBA" id="ARBA00022777"/>
    </source>
</evidence>
<evidence type="ECO:0000256" key="8">
    <source>
        <dbReference type="ARBA" id="ARBA00022840"/>
    </source>
</evidence>
<dbReference type="InterPro" id="IPR010559">
    <property type="entry name" value="Sig_transdc_His_kin_internal"/>
</dbReference>
<dbReference type="PANTHER" id="PTHR34220">
    <property type="entry name" value="SENSOR HISTIDINE KINASE YPDA"/>
    <property type="match status" value="1"/>
</dbReference>
<dbReference type="Proteomes" id="UP001165962">
    <property type="component" value="Unassembled WGS sequence"/>
</dbReference>
<keyword evidence="10" id="KW-0902">Two-component regulatory system</keyword>
<dbReference type="PANTHER" id="PTHR34220:SF11">
    <property type="entry name" value="SENSOR PROTEIN KINASE HPTS"/>
    <property type="match status" value="1"/>
</dbReference>
<dbReference type="RefSeq" id="WP_166146260.1">
    <property type="nucleotide sequence ID" value="NZ_JAAOIW010000001.1"/>
</dbReference>
<dbReference type="EMBL" id="JAAOIW010000001">
    <property type="protein sequence ID" value="NHN28930.1"/>
    <property type="molecule type" value="Genomic_DNA"/>
</dbReference>
<dbReference type="Gene3D" id="6.10.340.10">
    <property type="match status" value="1"/>
</dbReference>
<accession>A0ABX0J0E6</accession>
<dbReference type="Pfam" id="PF00672">
    <property type="entry name" value="HAMP"/>
    <property type="match status" value="1"/>
</dbReference>
<keyword evidence="7 15" id="KW-0418">Kinase</keyword>
<dbReference type="InterPro" id="IPR003594">
    <property type="entry name" value="HATPase_dom"/>
</dbReference>
<proteinExistence type="predicted"/>
<evidence type="ECO:0000256" key="1">
    <source>
        <dbReference type="ARBA" id="ARBA00004651"/>
    </source>
</evidence>
<feature type="domain" description="Histidine kinase/HSP90-like ATPase" evidence="14">
    <location>
        <begin position="452"/>
        <end position="561"/>
    </location>
</feature>
<dbReference type="Pfam" id="PF06580">
    <property type="entry name" value="His_kinase"/>
    <property type="match status" value="1"/>
</dbReference>